<name>B3SFP8_TRIAD</name>
<dbReference type="InterPro" id="IPR022686">
    <property type="entry name" value="G2P_N"/>
</dbReference>
<dbReference type="GO" id="GO:0006260">
    <property type="term" value="P:DNA replication"/>
    <property type="evidence" value="ECO:0007669"/>
    <property type="project" value="InterPro"/>
</dbReference>
<dbReference type="HOGENOM" id="CLU_065763_2_0_1"/>
<sequence length="163" mass="18090">MENLLPLVSETIYSQHELNDDGEITDSKYYRQAPVQKEGSFCTTIKIRANGHRLSVCGNPSRYNRIDNLFGYTSLDPCFGVYNTLLGSMGLPPLTKTTQFYHRQTKDGSIQVVGNGAKISRIDVTTNKAAGQGNESTYIKALSTVNYRNSIPKLFENGQTAGW</sequence>
<keyword evidence="3" id="KW-1185">Reference proteome</keyword>
<evidence type="ECO:0000313" key="3">
    <source>
        <dbReference type="Proteomes" id="UP000009022"/>
    </source>
</evidence>
<dbReference type="InParanoid" id="B3SFP8"/>
<dbReference type="KEGG" id="tad:TRIADDRAFT_63035"/>
<evidence type="ECO:0000313" key="2">
    <source>
        <dbReference type="EMBL" id="EDV18447.1"/>
    </source>
</evidence>
<feature type="domain" description="Replication-associated protein G2P N-terminal" evidence="1">
    <location>
        <begin position="18"/>
        <end position="131"/>
    </location>
</feature>
<proteinExistence type="predicted"/>
<protein>
    <recommendedName>
        <fullName evidence="1">Replication-associated protein G2P N-terminal domain-containing protein</fullName>
    </recommendedName>
</protein>
<organism evidence="2 3">
    <name type="scientific">Trichoplax adhaerens</name>
    <name type="common">Trichoplax reptans</name>
    <dbReference type="NCBI Taxonomy" id="10228"/>
    <lineage>
        <taxon>Eukaryota</taxon>
        <taxon>Metazoa</taxon>
        <taxon>Placozoa</taxon>
        <taxon>Uniplacotomia</taxon>
        <taxon>Trichoplacea</taxon>
        <taxon>Trichoplacidae</taxon>
        <taxon>Trichoplax</taxon>
    </lineage>
</organism>
<dbReference type="AlphaFoldDB" id="B3SFP8"/>
<evidence type="ECO:0000259" key="1">
    <source>
        <dbReference type="Pfam" id="PF05144"/>
    </source>
</evidence>
<feature type="non-terminal residue" evidence="2">
    <location>
        <position position="163"/>
    </location>
</feature>
<dbReference type="RefSeq" id="XP_002119067.1">
    <property type="nucleotide sequence ID" value="XM_002119031.1"/>
</dbReference>
<dbReference type="Proteomes" id="UP000009022">
    <property type="component" value="Unassembled WGS sequence"/>
</dbReference>
<dbReference type="EMBL" id="DS986523">
    <property type="protein sequence ID" value="EDV18447.1"/>
    <property type="molecule type" value="Genomic_DNA"/>
</dbReference>
<dbReference type="CTD" id="6760281"/>
<gene>
    <name evidence="2" type="ORF">TRIADDRAFT_63035</name>
</gene>
<accession>B3SFP8</accession>
<reference evidence="2 3" key="1">
    <citation type="journal article" date="2008" name="Nature">
        <title>The Trichoplax genome and the nature of placozoans.</title>
        <authorList>
            <person name="Srivastava M."/>
            <person name="Begovic E."/>
            <person name="Chapman J."/>
            <person name="Putnam N.H."/>
            <person name="Hellsten U."/>
            <person name="Kawashima T."/>
            <person name="Kuo A."/>
            <person name="Mitros T."/>
            <person name="Salamov A."/>
            <person name="Carpenter M.L."/>
            <person name="Signorovitch A.Y."/>
            <person name="Moreno M.A."/>
            <person name="Kamm K."/>
            <person name="Grimwood J."/>
            <person name="Schmutz J."/>
            <person name="Shapiro H."/>
            <person name="Grigoriev I.V."/>
            <person name="Buss L.W."/>
            <person name="Schierwater B."/>
            <person name="Dellaporta S.L."/>
            <person name="Rokhsar D.S."/>
        </authorList>
    </citation>
    <scope>NUCLEOTIDE SEQUENCE [LARGE SCALE GENOMIC DNA]</scope>
    <source>
        <strain evidence="2 3">Grell-BS-1999</strain>
    </source>
</reference>
<dbReference type="GeneID" id="6760281"/>
<dbReference type="Pfam" id="PF05144">
    <property type="entry name" value="Phage_CRI"/>
    <property type="match status" value="1"/>
</dbReference>